<evidence type="ECO:0000313" key="17">
    <source>
        <dbReference type="EMBL" id="SJM37283.1"/>
    </source>
</evidence>
<evidence type="ECO:0000256" key="16">
    <source>
        <dbReference type="PIRSR" id="PIRSR001365-3"/>
    </source>
</evidence>
<evidence type="ECO:0000256" key="10">
    <source>
        <dbReference type="ARBA" id="ARBA00023270"/>
    </source>
</evidence>
<evidence type="ECO:0000256" key="1">
    <source>
        <dbReference type="ARBA" id="ARBA00003294"/>
    </source>
</evidence>
<dbReference type="Pfam" id="PF00701">
    <property type="entry name" value="DHDPS"/>
    <property type="match status" value="1"/>
</dbReference>
<evidence type="ECO:0000256" key="14">
    <source>
        <dbReference type="PIRSR" id="PIRSR001365-1"/>
    </source>
</evidence>
<organism evidence="17 18">
    <name type="scientific">Psychrobacter pasteurii</name>
    <dbReference type="NCBI Taxonomy" id="1945520"/>
    <lineage>
        <taxon>Bacteria</taxon>
        <taxon>Pseudomonadati</taxon>
        <taxon>Pseudomonadota</taxon>
        <taxon>Gammaproteobacteria</taxon>
        <taxon>Moraxellales</taxon>
        <taxon>Moraxellaceae</taxon>
        <taxon>Psychrobacter</taxon>
    </lineage>
</organism>
<feature type="binding site" evidence="12 15">
    <location>
        <position position="55"/>
    </location>
    <ligand>
        <name>pyruvate</name>
        <dbReference type="ChEBI" id="CHEBI:15361"/>
    </ligand>
</feature>
<dbReference type="GO" id="GO:0005829">
    <property type="term" value="C:cytosol"/>
    <property type="evidence" value="ECO:0007669"/>
    <property type="project" value="TreeGrafter"/>
</dbReference>
<dbReference type="PROSITE" id="PS00666">
    <property type="entry name" value="DHDPS_2"/>
    <property type="match status" value="1"/>
</dbReference>
<keyword evidence="10 12" id="KW-0704">Schiff base</keyword>
<feature type="active site" description="Schiff-base intermediate with substrate" evidence="12 14">
    <location>
        <position position="171"/>
    </location>
</feature>
<dbReference type="SMART" id="SM01130">
    <property type="entry name" value="DHDPS"/>
    <property type="match status" value="1"/>
</dbReference>
<dbReference type="PRINTS" id="PR00146">
    <property type="entry name" value="DHPICSNTHASE"/>
</dbReference>
<dbReference type="InterPro" id="IPR013785">
    <property type="entry name" value="Aldolase_TIM"/>
</dbReference>
<evidence type="ECO:0000256" key="13">
    <source>
        <dbReference type="PIRNR" id="PIRNR001365"/>
    </source>
</evidence>
<feature type="site" description="L-lysine inhibitor binding; via carbonyl oxygen" evidence="16">
    <location>
        <position position="59"/>
    </location>
</feature>
<dbReference type="GO" id="GO:0008840">
    <property type="term" value="F:4-hydroxy-tetrahydrodipicolinate synthase activity"/>
    <property type="evidence" value="ECO:0007669"/>
    <property type="project" value="UniProtKB-UniRule"/>
</dbReference>
<comment type="function">
    <text evidence="1 12">Catalyzes the condensation of (S)-aspartate-beta-semialdehyde [(S)-ASA] and pyruvate to 4-hydroxy-tetrahydrodipicolinate (HTPA).</text>
</comment>
<dbReference type="GO" id="GO:0009089">
    <property type="term" value="P:lysine biosynthetic process via diaminopimelate"/>
    <property type="evidence" value="ECO:0007669"/>
    <property type="project" value="UniProtKB-UniRule"/>
</dbReference>
<dbReference type="GO" id="GO:0019877">
    <property type="term" value="P:diaminopimelate biosynthetic process"/>
    <property type="evidence" value="ECO:0007669"/>
    <property type="project" value="UniProtKB-UniRule"/>
</dbReference>
<dbReference type="UniPathway" id="UPA00034">
    <property type="reaction ID" value="UER00017"/>
</dbReference>
<evidence type="ECO:0000256" key="7">
    <source>
        <dbReference type="ARBA" id="ARBA00022915"/>
    </source>
</evidence>
<keyword evidence="7 12" id="KW-0220">Diaminopimelate biosynthesis</keyword>
<feature type="site" description="L-lysine inhibitor binding" evidence="16">
    <location>
        <position position="90"/>
    </location>
</feature>
<dbReference type="AlphaFoldDB" id="A0A1R4EFL5"/>
<dbReference type="PIRSF" id="PIRSF001365">
    <property type="entry name" value="DHDPS"/>
    <property type="match status" value="1"/>
</dbReference>
<keyword evidence="18" id="KW-1185">Reference proteome</keyword>
<evidence type="ECO:0000256" key="3">
    <source>
        <dbReference type="ARBA" id="ARBA00007592"/>
    </source>
</evidence>
<feature type="site" description="L-lysine inhibitor binding" evidence="16">
    <location>
        <position position="116"/>
    </location>
</feature>
<evidence type="ECO:0000256" key="6">
    <source>
        <dbReference type="ARBA" id="ARBA00022605"/>
    </source>
</evidence>
<dbReference type="STRING" id="1945520.A1019T_01255"/>
<comment type="subunit">
    <text evidence="12">Homotetramer; dimer of dimers.</text>
</comment>
<reference evidence="18" key="1">
    <citation type="submission" date="2017-02" db="EMBL/GenBank/DDBJ databases">
        <authorList>
            <person name="Mornico D."/>
        </authorList>
    </citation>
    <scope>NUCLEOTIDE SEQUENCE [LARGE SCALE GENOMIC DNA]</scope>
</reference>
<dbReference type="EMBL" id="FUGD01000077">
    <property type="protein sequence ID" value="SJM37283.1"/>
    <property type="molecule type" value="Genomic_DNA"/>
</dbReference>
<dbReference type="EC" id="4.3.3.7" evidence="4 12"/>
<evidence type="ECO:0000256" key="2">
    <source>
        <dbReference type="ARBA" id="ARBA00005120"/>
    </source>
</evidence>
<dbReference type="Gene3D" id="3.20.20.70">
    <property type="entry name" value="Aldolase class I"/>
    <property type="match status" value="1"/>
</dbReference>
<proteinExistence type="inferred from homology"/>
<dbReference type="RefSeq" id="WP_077448681.1">
    <property type="nucleotide sequence ID" value="NZ_FUGD01000077.1"/>
</dbReference>
<feature type="active site" description="Proton donor/acceptor" evidence="12 14">
    <location>
        <position position="143"/>
    </location>
</feature>
<dbReference type="NCBIfam" id="TIGR00674">
    <property type="entry name" value="dapA"/>
    <property type="match status" value="1"/>
</dbReference>
<dbReference type="OrthoDB" id="9782828at2"/>
<protein>
    <recommendedName>
        <fullName evidence="4 12">4-hydroxy-tetrahydrodipicolinate synthase</fullName>
        <shortName evidence="12">HTPA synthase</shortName>
        <ecNumber evidence="4 12">4.3.3.7</ecNumber>
    </recommendedName>
</protein>
<keyword evidence="8 12" id="KW-0457">Lysine biosynthesis</keyword>
<evidence type="ECO:0000313" key="18">
    <source>
        <dbReference type="Proteomes" id="UP000188169"/>
    </source>
</evidence>
<dbReference type="PANTHER" id="PTHR12128">
    <property type="entry name" value="DIHYDRODIPICOLINATE SYNTHASE"/>
    <property type="match status" value="1"/>
</dbReference>
<dbReference type="HAMAP" id="MF_00418">
    <property type="entry name" value="DapA"/>
    <property type="match status" value="1"/>
</dbReference>
<dbReference type="InterPro" id="IPR005263">
    <property type="entry name" value="DapA"/>
</dbReference>
<keyword evidence="9 12" id="KW-0456">Lyase</keyword>
<comment type="caution">
    <text evidence="12">Was originally thought to be a dihydrodipicolinate synthase (DHDPS), catalyzing the condensation of (S)-aspartate-beta-semialdehyde [(S)-ASA] and pyruvate to dihydrodipicolinate (DHDP). However, it was shown in E.coli that the product of the enzymatic reaction is not dihydrodipicolinate but in fact (4S)-4-hydroxy-2,3,4,5-tetrahydro-(2S)-dipicolinic acid (HTPA), and that the consecutive dehydration reaction leading to DHDP is not spontaneous but catalyzed by DapB.</text>
</comment>
<comment type="subcellular location">
    <subcellularLocation>
        <location evidence="12">Cytoplasm</location>
    </subcellularLocation>
</comment>
<dbReference type="InterPro" id="IPR002220">
    <property type="entry name" value="DapA-like"/>
</dbReference>
<keyword evidence="6 12" id="KW-0028">Amino-acid biosynthesis</keyword>
<dbReference type="CDD" id="cd00950">
    <property type="entry name" value="DHDPS"/>
    <property type="match status" value="1"/>
</dbReference>
<feature type="site" description="Part of a proton relay during catalysis" evidence="12 16">
    <location>
        <position position="117"/>
    </location>
</feature>
<gene>
    <name evidence="12 17" type="primary">dapA</name>
    <name evidence="17" type="ORF">A1019T_01255</name>
</gene>
<accession>A0A1R4EFL5</accession>
<evidence type="ECO:0000256" key="9">
    <source>
        <dbReference type="ARBA" id="ARBA00023239"/>
    </source>
</evidence>
<keyword evidence="5 12" id="KW-0963">Cytoplasm</keyword>
<evidence type="ECO:0000256" key="4">
    <source>
        <dbReference type="ARBA" id="ARBA00012086"/>
    </source>
</evidence>
<comment type="pathway">
    <text evidence="2 12">Amino-acid biosynthesis; L-lysine biosynthesis via DAP pathway; (S)-tetrahydrodipicolinate from L-aspartate: step 3/4.</text>
</comment>
<sequence>MSNPYSEFKTQLQGSMVALVTPMLANGDIDYPRLADLIDWHIEQGTDCLVAVGTTGESATLSMQEHSDVIRFFVKHVNGRIPVIAGTGANNTLEAIQLTSEAKEAGADCALLVAPYYNKPTQEGLFQHYKAIAEAVDMPQMLYNVPGRTVVDIAQETVERLANIENIVAIKDATGSVERGKLLIEALGDRIVVLSGDDGTALELMKHGAKGNISVTANIVPKAMSQVFNAALEGDFETATKIHDTIAPLHKLMFVESSPIPVKYALNKMGKIEQGIRLPLVWLNEQYHNQVDAGLRAAGLVE</sequence>
<dbReference type="Proteomes" id="UP000188169">
    <property type="component" value="Unassembled WGS sequence"/>
</dbReference>
<comment type="similarity">
    <text evidence="3 12 13">Belongs to the DapA family.</text>
</comment>
<feature type="binding site" evidence="12 15">
    <location>
        <position position="213"/>
    </location>
    <ligand>
        <name>pyruvate</name>
        <dbReference type="ChEBI" id="CHEBI:15361"/>
    </ligand>
</feature>
<evidence type="ECO:0000256" key="11">
    <source>
        <dbReference type="ARBA" id="ARBA00047836"/>
    </source>
</evidence>
<feature type="site" description="Part of a proton relay during catalysis" evidence="12 16">
    <location>
        <position position="54"/>
    </location>
</feature>
<name>A0A1R4EFL5_9GAMM</name>
<evidence type="ECO:0000256" key="15">
    <source>
        <dbReference type="PIRSR" id="PIRSR001365-2"/>
    </source>
</evidence>
<dbReference type="SUPFAM" id="SSF51569">
    <property type="entry name" value="Aldolase"/>
    <property type="match status" value="1"/>
</dbReference>
<evidence type="ECO:0000256" key="5">
    <source>
        <dbReference type="ARBA" id="ARBA00022490"/>
    </source>
</evidence>
<feature type="site" description="L-lysine inhibitor binding" evidence="16">
    <location>
        <position position="94"/>
    </location>
</feature>
<evidence type="ECO:0000256" key="8">
    <source>
        <dbReference type="ARBA" id="ARBA00023154"/>
    </source>
</evidence>
<evidence type="ECO:0000256" key="12">
    <source>
        <dbReference type="HAMAP-Rule" id="MF_00418"/>
    </source>
</evidence>
<comment type="catalytic activity">
    <reaction evidence="11 12">
        <text>L-aspartate 4-semialdehyde + pyruvate = (2S,4S)-4-hydroxy-2,3,4,5-tetrahydrodipicolinate + H2O + H(+)</text>
        <dbReference type="Rhea" id="RHEA:34171"/>
        <dbReference type="ChEBI" id="CHEBI:15361"/>
        <dbReference type="ChEBI" id="CHEBI:15377"/>
        <dbReference type="ChEBI" id="CHEBI:15378"/>
        <dbReference type="ChEBI" id="CHEBI:67139"/>
        <dbReference type="ChEBI" id="CHEBI:537519"/>
        <dbReference type="EC" id="4.3.3.7"/>
    </reaction>
</comment>
<dbReference type="InterPro" id="IPR020625">
    <property type="entry name" value="Schiff_base-form_aldolases_AS"/>
</dbReference>
<dbReference type="PANTHER" id="PTHR12128:SF66">
    <property type="entry name" value="4-HYDROXY-2-OXOGLUTARATE ALDOLASE, MITOCHONDRIAL"/>
    <property type="match status" value="1"/>
</dbReference>